<dbReference type="Pfam" id="PF03924">
    <property type="entry name" value="CHASE"/>
    <property type="match status" value="1"/>
</dbReference>
<evidence type="ECO:0000256" key="3">
    <source>
        <dbReference type="ARBA" id="ARBA00022989"/>
    </source>
</evidence>
<dbReference type="SMART" id="SM01079">
    <property type="entry name" value="CHASE"/>
    <property type="match status" value="1"/>
</dbReference>
<dbReference type="InterPro" id="IPR042240">
    <property type="entry name" value="CHASE_sf"/>
</dbReference>
<evidence type="ECO:0000313" key="8">
    <source>
        <dbReference type="EMBL" id="GHG68968.1"/>
    </source>
</evidence>
<dbReference type="Gene3D" id="3.30.450.350">
    <property type="entry name" value="CHASE domain"/>
    <property type="match status" value="1"/>
</dbReference>
<accession>A0ABQ3KXX0</accession>
<proteinExistence type="predicted"/>
<reference evidence="9" key="1">
    <citation type="journal article" date="2019" name="Int. J. Syst. Evol. Microbiol.">
        <title>The Global Catalogue of Microorganisms (GCM) 10K type strain sequencing project: providing services to taxonomists for standard genome sequencing and annotation.</title>
        <authorList>
            <consortium name="The Broad Institute Genomics Platform"/>
            <consortium name="The Broad Institute Genome Sequencing Center for Infectious Disease"/>
            <person name="Wu L."/>
            <person name="Ma J."/>
        </authorList>
    </citation>
    <scope>NUCLEOTIDE SEQUENCE [LARGE SCALE GENOMIC DNA]</scope>
    <source>
        <strain evidence="9">CGMCC 1.7003</strain>
    </source>
</reference>
<keyword evidence="4 5" id="KW-0472">Membrane</keyword>
<name>A0ABQ3KXX0_9ALTE</name>
<sequence>MKYFRLLNTKNKLLLSVAVLLIITSTTVLVEYLNHNFQNSIKLHRQQQLSQQLSLVRANLESELNANIFLADSLATIITVNPQSGPQEWEKLAETLFLKASSIRNIAIAPNNIVNFVYPLAGNEAVIGLDYRTLPEQFLTVELARQRQEIFIAGPLALIQGGNAVIARMPVFTNPPLNTQYWGTCSVVVDIDKLFTLAGVTALASQGKLAIRGKNGAGDQGDVFYGEQEIFEQAFATETIRLLSGSWVLALAEAPGSILPENQWFTIIVRLIGYTIGSLLLLVFVSLFYGFQLAQLNALQDPLTLLPNRRFTMQLLEKLVKSGSKFSILNLDVDNFKQVNDSYGHAVGDSLLQEVAKRLREPLRSYDTVCRLSGDEFLIVLPRVTRERDIESILNKLKGKFQETDFQTKGINLKIALSIGFASYPEDAQDLESLLHHADLAMYKQKEQHKMAKTKDHTQS</sequence>
<dbReference type="PROSITE" id="PS50839">
    <property type="entry name" value="CHASE"/>
    <property type="match status" value="1"/>
</dbReference>
<feature type="transmembrane region" description="Helical" evidence="5">
    <location>
        <begin position="271"/>
        <end position="291"/>
    </location>
</feature>
<evidence type="ECO:0000259" key="6">
    <source>
        <dbReference type="PROSITE" id="PS50839"/>
    </source>
</evidence>
<dbReference type="Pfam" id="PF00990">
    <property type="entry name" value="GGDEF"/>
    <property type="match status" value="1"/>
</dbReference>
<keyword evidence="2 5" id="KW-0812">Transmembrane</keyword>
<dbReference type="InterPro" id="IPR029787">
    <property type="entry name" value="Nucleotide_cyclase"/>
</dbReference>
<dbReference type="NCBIfam" id="TIGR00254">
    <property type="entry name" value="GGDEF"/>
    <property type="match status" value="1"/>
</dbReference>
<comment type="caution">
    <text evidence="8">The sequence shown here is derived from an EMBL/GenBank/DDBJ whole genome shotgun (WGS) entry which is preliminary data.</text>
</comment>
<dbReference type="InterPro" id="IPR043128">
    <property type="entry name" value="Rev_trsase/Diguanyl_cyclase"/>
</dbReference>
<dbReference type="EMBL" id="BNAO01000004">
    <property type="protein sequence ID" value="GHG68968.1"/>
    <property type="molecule type" value="Genomic_DNA"/>
</dbReference>
<dbReference type="SMART" id="SM00267">
    <property type="entry name" value="GGDEF"/>
    <property type="match status" value="1"/>
</dbReference>
<evidence type="ECO:0000259" key="7">
    <source>
        <dbReference type="PROSITE" id="PS50887"/>
    </source>
</evidence>
<dbReference type="InterPro" id="IPR006189">
    <property type="entry name" value="CHASE_dom"/>
</dbReference>
<gene>
    <name evidence="8" type="ORF">GCM10010919_18470</name>
</gene>
<organism evidence="8 9">
    <name type="scientific">Alishewanella longhuensis</name>
    <dbReference type="NCBI Taxonomy" id="1091037"/>
    <lineage>
        <taxon>Bacteria</taxon>
        <taxon>Pseudomonadati</taxon>
        <taxon>Pseudomonadota</taxon>
        <taxon>Gammaproteobacteria</taxon>
        <taxon>Alteromonadales</taxon>
        <taxon>Alteromonadaceae</taxon>
        <taxon>Alishewanella</taxon>
    </lineage>
</organism>
<dbReference type="Proteomes" id="UP000659697">
    <property type="component" value="Unassembled WGS sequence"/>
</dbReference>
<dbReference type="RefSeq" id="WP_189432541.1">
    <property type="nucleotide sequence ID" value="NZ_BNAO01000004.1"/>
</dbReference>
<keyword evidence="3 5" id="KW-1133">Transmembrane helix</keyword>
<keyword evidence="9" id="KW-1185">Reference proteome</keyword>
<protein>
    <submittedName>
        <fullName evidence="8">Sensor domain-containing diguanylate cyclase</fullName>
    </submittedName>
</protein>
<dbReference type="SUPFAM" id="SSF55073">
    <property type="entry name" value="Nucleotide cyclase"/>
    <property type="match status" value="1"/>
</dbReference>
<evidence type="ECO:0000256" key="2">
    <source>
        <dbReference type="ARBA" id="ARBA00022692"/>
    </source>
</evidence>
<evidence type="ECO:0000313" key="9">
    <source>
        <dbReference type="Proteomes" id="UP000659697"/>
    </source>
</evidence>
<feature type="domain" description="GGDEF" evidence="7">
    <location>
        <begin position="324"/>
        <end position="456"/>
    </location>
</feature>
<evidence type="ECO:0000256" key="5">
    <source>
        <dbReference type="SAM" id="Phobius"/>
    </source>
</evidence>
<dbReference type="InterPro" id="IPR052163">
    <property type="entry name" value="DGC-Regulatory_Protein"/>
</dbReference>
<evidence type="ECO:0000256" key="1">
    <source>
        <dbReference type="ARBA" id="ARBA00004370"/>
    </source>
</evidence>
<dbReference type="CDD" id="cd01949">
    <property type="entry name" value="GGDEF"/>
    <property type="match status" value="1"/>
</dbReference>
<dbReference type="InterPro" id="IPR000160">
    <property type="entry name" value="GGDEF_dom"/>
</dbReference>
<evidence type="ECO:0000256" key="4">
    <source>
        <dbReference type="ARBA" id="ARBA00023136"/>
    </source>
</evidence>
<dbReference type="PANTHER" id="PTHR46663">
    <property type="entry name" value="DIGUANYLATE CYCLASE DGCT-RELATED"/>
    <property type="match status" value="1"/>
</dbReference>
<dbReference type="PROSITE" id="PS50887">
    <property type="entry name" value="GGDEF"/>
    <property type="match status" value="1"/>
</dbReference>
<dbReference type="PANTHER" id="PTHR46663:SF2">
    <property type="entry name" value="GGDEF DOMAIN-CONTAINING PROTEIN"/>
    <property type="match status" value="1"/>
</dbReference>
<dbReference type="Gene3D" id="3.30.70.270">
    <property type="match status" value="1"/>
</dbReference>
<comment type="subcellular location">
    <subcellularLocation>
        <location evidence="1">Membrane</location>
    </subcellularLocation>
</comment>
<feature type="domain" description="CHASE" evidence="6">
    <location>
        <begin position="110"/>
        <end position="250"/>
    </location>
</feature>